<dbReference type="InterPro" id="IPR013783">
    <property type="entry name" value="Ig-like_fold"/>
</dbReference>
<evidence type="ECO:0000259" key="1">
    <source>
        <dbReference type="PROSITE" id="PS50022"/>
    </source>
</evidence>
<dbReference type="PROSITE" id="PS50853">
    <property type="entry name" value="FN3"/>
    <property type="match status" value="1"/>
</dbReference>
<dbReference type="OrthoDB" id="2142683at2759"/>
<dbReference type="InterPro" id="IPR016186">
    <property type="entry name" value="C-type_lectin-like/link_sf"/>
</dbReference>
<organism evidence="4 5">
    <name type="scientific">Desmophyllum pertusum</name>
    <dbReference type="NCBI Taxonomy" id="174260"/>
    <lineage>
        <taxon>Eukaryota</taxon>
        <taxon>Metazoa</taxon>
        <taxon>Cnidaria</taxon>
        <taxon>Anthozoa</taxon>
        <taxon>Hexacorallia</taxon>
        <taxon>Scleractinia</taxon>
        <taxon>Caryophylliina</taxon>
        <taxon>Caryophylliidae</taxon>
        <taxon>Desmophyllum</taxon>
    </lineage>
</organism>
<sequence>IILQGNTNPYEVRINTLVDGVVADRVNFSLGPKQTETSCLRVEIYGKPCDNSTGPTQPPKIEEVIQHKTYQYVAMITWQPLKSYFVAGELKGYKVIFFIPDGKGRYMWWKVPPDWTYFYGPYAFQKNTTYCATVLAFNEYGEGPAEKCTNITIRDGACPVSWKRHGDSCYLVIRKPANWTQAKLECLSRNSQLVTITNNEENKFVADLADDVSWIGAQWNELMENYSWVDGSEIGFTEKWINKKMDSSLCVGICENVSIAQSIDQSCGSVGEWQQGQCVHLKPFVCEREDEYLEVTFKSLHSICALATQGLHEIGAYTKTYRLQLSIDGLKWEWYTHVSGEIIQGNNNSYDAVKQEFTPYTPTALHVRIWPVSFCVHPCLRIELYGEPSKTQEGPPTAPPSNLTLKMASMHLVIVTWNICLPGWTSHGGHCYRAFKPTKSWADADAHCLNLNSDLMSIHSEDENQLGKSLFTMDADYIWIGLRVLEKDVQMDKNQWSGRLFCKLY</sequence>
<keyword evidence="5" id="KW-1185">Reference proteome</keyword>
<dbReference type="InterPro" id="IPR050111">
    <property type="entry name" value="C-type_lectin/snaclec_domain"/>
</dbReference>
<dbReference type="InterPro" id="IPR003961">
    <property type="entry name" value="FN3_dom"/>
</dbReference>
<accession>A0A9X0CY25</accession>
<dbReference type="PROSITE" id="PS50022">
    <property type="entry name" value="FA58C_3"/>
    <property type="match status" value="1"/>
</dbReference>
<dbReference type="EMBL" id="MU826364">
    <property type="protein sequence ID" value="KAJ7378583.1"/>
    <property type="molecule type" value="Genomic_DNA"/>
</dbReference>
<dbReference type="Pfam" id="PF00059">
    <property type="entry name" value="Lectin_C"/>
    <property type="match status" value="2"/>
</dbReference>
<dbReference type="Proteomes" id="UP001163046">
    <property type="component" value="Unassembled WGS sequence"/>
</dbReference>
<feature type="domain" description="F5/8 type C" evidence="1">
    <location>
        <begin position="229"/>
        <end position="387"/>
    </location>
</feature>
<feature type="domain" description="C-type lectin" evidence="2">
    <location>
        <begin position="427"/>
        <end position="497"/>
    </location>
</feature>
<feature type="domain" description="C-type lectin" evidence="2">
    <location>
        <begin position="165"/>
        <end position="287"/>
    </location>
</feature>
<dbReference type="PROSITE" id="PS50041">
    <property type="entry name" value="C_TYPE_LECTIN_2"/>
    <property type="match status" value="2"/>
</dbReference>
<comment type="caution">
    <text evidence="4">The sequence shown here is derived from an EMBL/GenBank/DDBJ whole genome shotgun (WGS) entry which is preliminary data.</text>
</comment>
<dbReference type="Gene3D" id="3.10.100.10">
    <property type="entry name" value="Mannose-Binding Protein A, subunit A"/>
    <property type="match status" value="2"/>
</dbReference>
<dbReference type="Gene3D" id="2.60.120.260">
    <property type="entry name" value="Galactose-binding domain-like"/>
    <property type="match status" value="1"/>
</dbReference>
<proteinExistence type="predicted"/>
<dbReference type="InterPro" id="IPR036116">
    <property type="entry name" value="FN3_sf"/>
</dbReference>
<name>A0A9X0CY25_9CNID</name>
<dbReference type="InterPro" id="IPR000421">
    <property type="entry name" value="FA58C"/>
</dbReference>
<dbReference type="InterPro" id="IPR008979">
    <property type="entry name" value="Galactose-bd-like_sf"/>
</dbReference>
<evidence type="ECO:0000259" key="2">
    <source>
        <dbReference type="PROSITE" id="PS50041"/>
    </source>
</evidence>
<dbReference type="Gene3D" id="2.60.40.10">
    <property type="entry name" value="Immunoglobulins"/>
    <property type="match status" value="1"/>
</dbReference>
<dbReference type="AlphaFoldDB" id="A0A9X0CY25"/>
<dbReference type="SUPFAM" id="SSF49785">
    <property type="entry name" value="Galactose-binding domain-like"/>
    <property type="match status" value="1"/>
</dbReference>
<dbReference type="SMART" id="SM00034">
    <property type="entry name" value="CLECT"/>
    <property type="match status" value="2"/>
</dbReference>
<gene>
    <name evidence="4" type="ORF">OS493_021882</name>
</gene>
<dbReference type="Pfam" id="PF00754">
    <property type="entry name" value="F5_F8_type_C"/>
    <property type="match status" value="1"/>
</dbReference>
<dbReference type="InterPro" id="IPR001304">
    <property type="entry name" value="C-type_lectin-like"/>
</dbReference>
<feature type="non-terminal residue" evidence="4">
    <location>
        <position position="1"/>
    </location>
</feature>
<dbReference type="PANTHER" id="PTHR22803">
    <property type="entry name" value="MANNOSE, PHOSPHOLIPASE, LECTIN RECEPTOR RELATED"/>
    <property type="match status" value="1"/>
</dbReference>
<dbReference type="SUPFAM" id="SSF56436">
    <property type="entry name" value="C-type lectin-like"/>
    <property type="match status" value="2"/>
</dbReference>
<protein>
    <submittedName>
        <fullName evidence="4">Uncharacterized protein</fullName>
    </submittedName>
</protein>
<dbReference type="SUPFAM" id="SSF49265">
    <property type="entry name" value="Fibronectin type III"/>
    <property type="match status" value="1"/>
</dbReference>
<evidence type="ECO:0000313" key="4">
    <source>
        <dbReference type="EMBL" id="KAJ7378583.1"/>
    </source>
</evidence>
<evidence type="ECO:0000313" key="5">
    <source>
        <dbReference type="Proteomes" id="UP001163046"/>
    </source>
</evidence>
<reference evidence="4" key="1">
    <citation type="submission" date="2023-01" db="EMBL/GenBank/DDBJ databases">
        <title>Genome assembly of the deep-sea coral Lophelia pertusa.</title>
        <authorList>
            <person name="Herrera S."/>
            <person name="Cordes E."/>
        </authorList>
    </citation>
    <scope>NUCLEOTIDE SEQUENCE</scope>
    <source>
        <strain evidence="4">USNM1676648</strain>
        <tissue evidence="4">Polyp</tissue>
    </source>
</reference>
<evidence type="ECO:0000259" key="3">
    <source>
        <dbReference type="PROSITE" id="PS50853"/>
    </source>
</evidence>
<dbReference type="CDD" id="cd00037">
    <property type="entry name" value="CLECT"/>
    <property type="match status" value="2"/>
</dbReference>
<feature type="domain" description="Fibronectin type-III" evidence="3">
    <location>
        <begin position="55"/>
        <end position="156"/>
    </location>
</feature>
<dbReference type="InterPro" id="IPR016187">
    <property type="entry name" value="CTDL_fold"/>
</dbReference>